<organism evidence="2">
    <name type="scientific">Perkinsus marinus (strain ATCC 50983 / TXsc)</name>
    <dbReference type="NCBI Taxonomy" id="423536"/>
    <lineage>
        <taxon>Eukaryota</taxon>
        <taxon>Sar</taxon>
        <taxon>Alveolata</taxon>
        <taxon>Perkinsozoa</taxon>
        <taxon>Perkinsea</taxon>
        <taxon>Perkinsida</taxon>
        <taxon>Perkinsidae</taxon>
        <taxon>Perkinsus</taxon>
    </lineage>
</organism>
<dbReference type="GeneID" id="9044856"/>
<name>C5LVQ9_PERM5</name>
<dbReference type="Proteomes" id="UP000007800">
    <property type="component" value="Unassembled WGS sequence"/>
</dbReference>
<dbReference type="EMBL" id="GG685971">
    <property type="protein sequence ID" value="EEQ99182.1"/>
    <property type="molecule type" value="Genomic_DNA"/>
</dbReference>
<dbReference type="RefSeq" id="XP_002766465.1">
    <property type="nucleotide sequence ID" value="XM_002766419.1"/>
</dbReference>
<evidence type="ECO:0000313" key="1">
    <source>
        <dbReference type="EMBL" id="EEQ99182.1"/>
    </source>
</evidence>
<dbReference type="InParanoid" id="C5LVQ9"/>
<proteinExistence type="predicted"/>
<accession>C5LVQ9</accession>
<sequence>MCLLGDPVAVRNLQEQIVRLGGQWCFEFPAKKSHSLDFSATGEVEELADFKHLGVSFRLLP</sequence>
<evidence type="ECO:0000313" key="2">
    <source>
        <dbReference type="Proteomes" id="UP000007800"/>
    </source>
</evidence>
<dbReference type="AlphaFoldDB" id="C5LVQ9"/>
<keyword evidence="2" id="KW-1185">Reference proteome</keyword>
<protein>
    <submittedName>
        <fullName evidence="1">Uncharacterized protein</fullName>
    </submittedName>
</protein>
<gene>
    <name evidence="1" type="ORF">Pmar_PMAR018299</name>
</gene>
<reference evidence="1 2" key="1">
    <citation type="submission" date="2008-07" db="EMBL/GenBank/DDBJ databases">
        <authorList>
            <person name="El-Sayed N."/>
            <person name="Caler E."/>
            <person name="Inman J."/>
            <person name="Amedeo P."/>
            <person name="Hass B."/>
            <person name="Wortman J."/>
        </authorList>
    </citation>
    <scope>NUCLEOTIDE SEQUENCE [LARGE SCALE GENOMIC DNA]</scope>
    <source>
        <strain evidence="2">ATCC 50983 / TXsc</strain>
    </source>
</reference>